<name>A0A0E9WDW8_ANGAN</name>
<protein>
    <submittedName>
        <fullName evidence="1">Uncharacterized protein</fullName>
    </submittedName>
</protein>
<reference evidence="1" key="2">
    <citation type="journal article" date="2015" name="Fish Shellfish Immunol.">
        <title>Early steps in the European eel (Anguilla anguilla)-Vibrio vulnificus interaction in the gills: Role of the RtxA13 toxin.</title>
        <authorList>
            <person name="Callol A."/>
            <person name="Pajuelo D."/>
            <person name="Ebbesson L."/>
            <person name="Teles M."/>
            <person name="MacKenzie S."/>
            <person name="Amaro C."/>
        </authorList>
    </citation>
    <scope>NUCLEOTIDE SEQUENCE</scope>
</reference>
<reference evidence="1" key="1">
    <citation type="submission" date="2014-11" db="EMBL/GenBank/DDBJ databases">
        <authorList>
            <person name="Amaro Gonzalez C."/>
        </authorList>
    </citation>
    <scope>NUCLEOTIDE SEQUENCE</scope>
</reference>
<sequence length="68" mass="7981">MYTNARMLRTQFTCVQHRVHTHAQYTVQNQKHLTSYCLVPHQLSLLTSFHVGMSLESVQEVNVFFNND</sequence>
<dbReference type="AlphaFoldDB" id="A0A0E9WDW8"/>
<organism evidence="1">
    <name type="scientific">Anguilla anguilla</name>
    <name type="common">European freshwater eel</name>
    <name type="synonym">Muraena anguilla</name>
    <dbReference type="NCBI Taxonomy" id="7936"/>
    <lineage>
        <taxon>Eukaryota</taxon>
        <taxon>Metazoa</taxon>
        <taxon>Chordata</taxon>
        <taxon>Craniata</taxon>
        <taxon>Vertebrata</taxon>
        <taxon>Euteleostomi</taxon>
        <taxon>Actinopterygii</taxon>
        <taxon>Neopterygii</taxon>
        <taxon>Teleostei</taxon>
        <taxon>Anguilliformes</taxon>
        <taxon>Anguillidae</taxon>
        <taxon>Anguilla</taxon>
    </lineage>
</organism>
<accession>A0A0E9WDW8</accession>
<evidence type="ECO:0000313" key="1">
    <source>
        <dbReference type="EMBL" id="JAH88501.1"/>
    </source>
</evidence>
<proteinExistence type="predicted"/>
<dbReference type="EMBL" id="GBXM01020076">
    <property type="protein sequence ID" value="JAH88501.1"/>
    <property type="molecule type" value="Transcribed_RNA"/>
</dbReference>